<keyword evidence="2" id="KW-1185">Reference proteome</keyword>
<dbReference type="InterPro" id="IPR023393">
    <property type="entry name" value="START-like_dom_sf"/>
</dbReference>
<evidence type="ECO:0000313" key="1">
    <source>
        <dbReference type="EMBL" id="CEG24834.1"/>
    </source>
</evidence>
<dbReference type="EMBL" id="CCXW01000003">
    <property type="protein sequence ID" value="CEG24834.1"/>
    <property type="molecule type" value="Genomic_DNA"/>
</dbReference>
<dbReference type="Gene3D" id="3.30.530.20">
    <property type="match status" value="1"/>
</dbReference>
<dbReference type="AlphaFoldDB" id="A0AAN2PC35"/>
<name>A0AAN2PC35_9BACI</name>
<accession>A0AAN2PC35</accession>
<organism evidence="1 2">
    <name type="scientific">Peribacillus simplex</name>
    <dbReference type="NCBI Taxonomy" id="1478"/>
    <lineage>
        <taxon>Bacteria</taxon>
        <taxon>Bacillati</taxon>
        <taxon>Bacillota</taxon>
        <taxon>Bacilli</taxon>
        <taxon>Bacillales</taxon>
        <taxon>Bacillaceae</taxon>
        <taxon>Peribacillus</taxon>
    </lineage>
</organism>
<dbReference type="Proteomes" id="UP000182110">
    <property type="component" value="Unassembled WGS sequence"/>
</dbReference>
<gene>
    <name evidence="1" type="ORF">BN1180_05677</name>
</gene>
<sequence>MFADEGGNAADGMPVTLVTLTFVEHEGKTKLIMRSRFASAEGLQQVMGIGIVQGCASQFYRLDDLLENLQEPC</sequence>
<comment type="caution">
    <text evidence="1">The sequence shown here is derived from an EMBL/GenBank/DDBJ whole genome shotgun (WGS) entry which is preliminary data.</text>
</comment>
<dbReference type="SUPFAM" id="SSF55961">
    <property type="entry name" value="Bet v1-like"/>
    <property type="match status" value="1"/>
</dbReference>
<evidence type="ECO:0000313" key="2">
    <source>
        <dbReference type="Proteomes" id="UP000182110"/>
    </source>
</evidence>
<proteinExistence type="predicted"/>
<reference evidence="1 2" key="1">
    <citation type="journal article" date="2014" name="Genome Announc.">
        <title>Genome Sequence of Bacillus simplex Strain P558, Isolated from a Human Fecal Sample.</title>
        <authorList>
            <person name="Croce O."/>
            <person name="Hugon P."/>
            <person name="Lagier J.C."/>
            <person name="Bibi F."/>
            <person name="Robert C."/>
            <person name="Azhar E.I."/>
            <person name="Raoult D."/>
            <person name="Fournier P.E."/>
        </authorList>
    </citation>
    <scope>NUCLEOTIDE SEQUENCE [LARGE SCALE GENOMIC DNA]</scope>
    <source>
        <strain evidence="1 2">P558</strain>
    </source>
</reference>
<protein>
    <submittedName>
        <fullName evidence="1">Activator of Hsp90 ATPase 1 family protein</fullName>
    </submittedName>
</protein>